<keyword evidence="2 5" id="KW-0812">Transmembrane</keyword>
<dbReference type="EMBL" id="QWED01000003">
    <property type="protein sequence ID" value="RIJ19577.1"/>
    <property type="molecule type" value="Genomic_DNA"/>
</dbReference>
<evidence type="ECO:0000313" key="6">
    <source>
        <dbReference type="EMBL" id="RIJ19577.1"/>
    </source>
</evidence>
<dbReference type="Pfam" id="PF04191">
    <property type="entry name" value="PEMT"/>
    <property type="match status" value="1"/>
</dbReference>
<dbReference type="Proteomes" id="UP000265361">
    <property type="component" value="Unassembled WGS sequence"/>
</dbReference>
<evidence type="ECO:0000256" key="3">
    <source>
        <dbReference type="ARBA" id="ARBA00022989"/>
    </source>
</evidence>
<dbReference type="Gene3D" id="1.20.120.1630">
    <property type="match status" value="1"/>
</dbReference>
<comment type="subcellular location">
    <subcellularLocation>
        <location evidence="1">Endomembrane system</location>
        <topology evidence="1">Multi-pass membrane protein</topology>
    </subcellularLocation>
</comment>
<keyword evidence="6" id="KW-0489">Methyltransferase</keyword>
<keyword evidence="4 5" id="KW-0472">Membrane</keyword>
<feature type="transmembrane region" description="Helical" evidence="5">
    <location>
        <begin position="38"/>
        <end position="58"/>
    </location>
</feature>
<dbReference type="Proteomes" id="UP001056208">
    <property type="component" value="Chromosome"/>
</dbReference>
<evidence type="ECO:0000256" key="1">
    <source>
        <dbReference type="ARBA" id="ARBA00004127"/>
    </source>
</evidence>
<gene>
    <name evidence="6" type="ORF">DZF97_00395</name>
    <name evidence="7" type="ORF">LIV34_000478</name>
</gene>
<keyword evidence="9" id="KW-1185">Reference proteome</keyword>
<dbReference type="GO" id="GO:0032259">
    <property type="term" value="P:methylation"/>
    <property type="evidence" value="ECO:0007669"/>
    <property type="project" value="UniProtKB-KW"/>
</dbReference>
<dbReference type="GO" id="GO:0008168">
    <property type="term" value="F:methyltransferase activity"/>
    <property type="evidence" value="ECO:0007669"/>
    <property type="project" value="UniProtKB-KW"/>
</dbReference>
<evidence type="ECO:0000313" key="8">
    <source>
        <dbReference type="Proteomes" id="UP000265361"/>
    </source>
</evidence>
<feature type="transmembrane region" description="Helical" evidence="5">
    <location>
        <begin position="65"/>
        <end position="84"/>
    </location>
</feature>
<dbReference type="EMBL" id="CP086345">
    <property type="protein sequence ID" value="UQB05438.1"/>
    <property type="molecule type" value="Genomic_DNA"/>
</dbReference>
<dbReference type="PANTHER" id="PTHR43847:SF1">
    <property type="entry name" value="BLL3993 PROTEIN"/>
    <property type="match status" value="1"/>
</dbReference>
<keyword evidence="3 5" id="KW-1133">Transmembrane helix</keyword>
<keyword evidence="6" id="KW-0808">Transferase</keyword>
<sequence>MTDAIMLAVLLSLAGATEIVFAGRGNGAASPRGVATDRLMQIMTVLAIAGPPLTSLVFARAPSVVAVGAGCALATGGLVLRVAAMRALGSRFQLTPRPVAESPALVVAGLYHVVRHPGYTALLMFFAGTSLVGGGLAGLAFVAPLVAGVLVRIRVEEAILRQEFGPTHVAYVEDVRWLLVPMVR</sequence>
<evidence type="ECO:0000313" key="9">
    <source>
        <dbReference type="Proteomes" id="UP001056208"/>
    </source>
</evidence>
<accession>A0A399QQB7</accession>
<reference evidence="7" key="2">
    <citation type="submission" date="2021-11" db="EMBL/GenBank/DDBJ databases">
        <authorList>
            <person name="Li G."/>
            <person name="Jia Q."/>
            <person name="Yang F."/>
            <person name="Zhang C."/>
            <person name="Singh A."/>
            <person name="Lorenz A.J."/>
            <person name="Jackson-Ziems T."/>
            <person name="Vidaver A."/>
            <person name="Alfano J.R."/>
        </authorList>
    </citation>
    <scope>NUCLEOTIDE SEQUENCE</scope>
    <source>
        <strain evidence="7">CNK-2</strain>
    </source>
</reference>
<dbReference type="RefSeq" id="WP_015489254.1">
    <property type="nucleotide sequence ID" value="NZ_CP033721.2"/>
</dbReference>
<dbReference type="InterPro" id="IPR052527">
    <property type="entry name" value="Metal_cation-efflux_comp"/>
</dbReference>
<name>A0A399QQB7_9MICO</name>
<dbReference type="AlphaFoldDB" id="A0A399QQB7"/>
<dbReference type="GO" id="GO:0012505">
    <property type="term" value="C:endomembrane system"/>
    <property type="evidence" value="ECO:0007669"/>
    <property type="project" value="UniProtKB-SubCell"/>
</dbReference>
<evidence type="ECO:0000313" key="7">
    <source>
        <dbReference type="EMBL" id="UQB05438.1"/>
    </source>
</evidence>
<evidence type="ECO:0000256" key="2">
    <source>
        <dbReference type="ARBA" id="ARBA00022692"/>
    </source>
</evidence>
<dbReference type="PANTHER" id="PTHR43847">
    <property type="entry name" value="BLL3993 PROTEIN"/>
    <property type="match status" value="1"/>
</dbReference>
<organism evidence="6 8">
    <name type="scientific">Clavibacter nebraskensis</name>
    <dbReference type="NCBI Taxonomy" id="31963"/>
    <lineage>
        <taxon>Bacteria</taxon>
        <taxon>Bacillati</taxon>
        <taxon>Actinomycetota</taxon>
        <taxon>Actinomycetes</taxon>
        <taxon>Micrococcales</taxon>
        <taxon>Microbacteriaceae</taxon>
        <taxon>Clavibacter</taxon>
    </lineage>
</organism>
<proteinExistence type="predicted"/>
<feature type="transmembrane region" description="Helical" evidence="5">
    <location>
        <begin position="121"/>
        <end position="151"/>
    </location>
</feature>
<reference evidence="6 8" key="1">
    <citation type="submission" date="2018-08" db="EMBL/GenBank/DDBJ databases">
        <title>Genome Sequence of Clavibacter michiganensis Subspecies type strains, and the Atypical Peach-Colored Strains Isolated from Tomato.</title>
        <authorList>
            <person name="Osdaghi E."/>
            <person name="Portier P."/>
            <person name="Briand M."/>
            <person name="Jacques M.-A."/>
        </authorList>
    </citation>
    <scope>NUCLEOTIDE SEQUENCE [LARGE SCALE GENOMIC DNA]</scope>
    <source>
        <strain evidence="6 8">CFBP 7577</strain>
    </source>
</reference>
<evidence type="ECO:0000256" key="5">
    <source>
        <dbReference type="SAM" id="Phobius"/>
    </source>
</evidence>
<protein>
    <submittedName>
        <fullName evidence="6">Isoprenylcysteine carboxylmethyltransferase family protein</fullName>
    </submittedName>
</protein>
<dbReference type="InterPro" id="IPR007318">
    <property type="entry name" value="Phopholipid_MeTrfase"/>
</dbReference>
<evidence type="ECO:0000256" key="4">
    <source>
        <dbReference type="ARBA" id="ARBA00023136"/>
    </source>
</evidence>